<evidence type="ECO:0000259" key="4">
    <source>
        <dbReference type="SMART" id="SM00062"/>
    </source>
</evidence>
<gene>
    <name evidence="5" type="ORF">JY500_17005</name>
</gene>
<keyword evidence="2" id="KW-0813">Transport</keyword>
<reference evidence="5 6" key="1">
    <citation type="submission" date="2021-02" db="EMBL/GenBank/DDBJ databases">
        <title>Niveibacterium changnyeongensis HC41.</title>
        <authorList>
            <person name="Kang M."/>
        </authorList>
    </citation>
    <scope>NUCLEOTIDE SEQUENCE [LARGE SCALE GENOMIC DNA]</scope>
    <source>
        <strain evidence="5 6">HC41</strain>
    </source>
</reference>
<evidence type="ECO:0000256" key="1">
    <source>
        <dbReference type="ARBA" id="ARBA00010333"/>
    </source>
</evidence>
<dbReference type="CDD" id="cd13688">
    <property type="entry name" value="PBP2_GltI_DEBP"/>
    <property type="match status" value="1"/>
</dbReference>
<evidence type="ECO:0000256" key="3">
    <source>
        <dbReference type="ARBA" id="ARBA00022729"/>
    </source>
</evidence>
<dbReference type="PANTHER" id="PTHR30085:SF2">
    <property type="entry name" value="GLUTAMATE_ASPARTATE IMPORT SOLUTE-BINDING PROTEIN"/>
    <property type="match status" value="1"/>
</dbReference>
<accession>A0ABX7ME68</accession>
<dbReference type="Gene3D" id="3.40.190.10">
    <property type="entry name" value="Periplasmic binding protein-like II"/>
    <property type="match status" value="2"/>
</dbReference>
<dbReference type="Pfam" id="PF00497">
    <property type="entry name" value="SBP_bac_3"/>
    <property type="match status" value="1"/>
</dbReference>
<feature type="domain" description="Solute-binding protein family 3/N-terminal" evidence="4">
    <location>
        <begin position="30"/>
        <end position="262"/>
    </location>
</feature>
<evidence type="ECO:0000256" key="2">
    <source>
        <dbReference type="ARBA" id="ARBA00022448"/>
    </source>
</evidence>
<dbReference type="InterPro" id="IPR001638">
    <property type="entry name" value="Solute-binding_3/MltF_N"/>
</dbReference>
<dbReference type="PANTHER" id="PTHR30085">
    <property type="entry name" value="AMINO ACID ABC TRANSPORTER PERMEASE"/>
    <property type="match status" value="1"/>
</dbReference>
<name>A0ABX7ME68_9RHOO</name>
<organism evidence="5 6">
    <name type="scientific">Niveibacterium microcysteis</name>
    <dbReference type="NCBI Taxonomy" id="2811415"/>
    <lineage>
        <taxon>Bacteria</taxon>
        <taxon>Pseudomonadati</taxon>
        <taxon>Pseudomonadota</taxon>
        <taxon>Betaproteobacteria</taxon>
        <taxon>Rhodocyclales</taxon>
        <taxon>Rhodocyclaceae</taxon>
        <taxon>Niveibacterium</taxon>
    </lineage>
</organism>
<dbReference type="Proteomes" id="UP000663570">
    <property type="component" value="Chromosome"/>
</dbReference>
<proteinExistence type="inferred from homology"/>
<keyword evidence="3" id="KW-0732">Signal</keyword>
<keyword evidence="6" id="KW-1185">Reference proteome</keyword>
<dbReference type="InterPro" id="IPR051455">
    <property type="entry name" value="Bact_solute-bind_prot3"/>
</dbReference>
<protein>
    <submittedName>
        <fullName evidence="5">Transporter substrate-binding domain-containing protein</fullName>
    </submittedName>
</protein>
<dbReference type="SUPFAM" id="SSF53850">
    <property type="entry name" value="Periplasmic binding protein-like II"/>
    <property type="match status" value="1"/>
</dbReference>
<comment type="similarity">
    <text evidence="1">Belongs to the bacterial solute-binding protein 3 family.</text>
</comment>
<evidence type="ECO:0000313" key="6">
    <source>
        <dbReference type="Proteomes" id="UP000663570"/>
    </source>
</evidence>
<sequence length="296" mass="31835">MTTLLGSLLASGVEAQTLEGTLKKIKDSGAVTLGIRESSIPLSYLDASQKPVGYHIDICNRIVDAIKVKLALPNLKVNTQPVTSQNRIPLVTNGTVDLECGSTTNNAARQNQVAFAPTTYVTTVRMAVKKSSGINSLAQLDGKPVATTTGTTSVQLMRAHEKGKSVNFKEVYGKDHADSFLMLASDRAVAFVMDDNLLAGLIATSPAPNDYAVVGEPLSVEPIAIMFRKDDPQFKGLVHSAVRDLIKSGEVEKLYTKWFTQPIPPKNANLNLPMSEALKAALKTPNDAPAEQYNKK</sequence>
<evidence type="ECO:0000313" key="5">
    <source>
        <dbReference type="EMBL" id="QSI79273.1"/>
    </source>
</evidence>
<dbReference type="EMBL" id="CP071060">
    <property type="protein sequence ID" value="QSI79273.1"/>
    <property type="molecule type" value="Genomic_DNA"/>
</dbReference>
<dbReference type="SMART" id="SM00062">
    <property type="entry name" value="PBPb"/>
    <property type="match status" value="1"/>
</dbReference>